<evidence type="ECO:0000313" key="2">
    <source>
        <dbReference type="EMBL" id="QHU11016.1"/>
    </source>
</evidence>
<dbReference type="InterPro" id="IPR013320">
    <property type="entry name" value="ConA-like_dom_sf"/>
</dbReference>
<dbReference type="Gene3D" id="2.60.120.200">
    <property type="match status" value="1"/>
</dbReference>
<keyword evidence="1" id="KW-0472">Membrane</keyword>
<reference evidence="2" key="1">
    <citation type="journal article" date="2020" name="Nature">
        <title>Giant virus diversity and host interactions through global metagenomics.</title>
        <authorList>
            <person name="Schulz F."/>
            <person name="Roux S."/>
            <person name="Paez-Espino D."/>
            <person name="Jungbluth S."/>
            <person name="Walsh D.A."/>
            <person name="Denef V.J."/>
            <person name="McMahon K.D."/>
            <person name="Konstantinidis K.T."/>
            <person name="Eloe-Fadrosh E.A."/>
            <person name="Kyrpides N.C."/>
            <person name="Woyke T."/>
        </authorList>
    </citation>
    <scope>NUCLEOTIDE SEQUENCE</scope>
    <source>
        <strain evidence="2">GVMAG-S-1101165-84</strain>
    </source>
</reference>
<organism evidence="2">
    <name type="scientific">viral metagenome</name>
    <dbReference type="NCBI Taxonomy" id="1070528"/>
    <lineage>
        <taxon>unclassified sequences</taxon>
        <taxon>metagenomes</taxon>
        <taxon>organismal metagenomes</taxon>
    </lineage>
</organism>
<sequence>MADVTTRFIQVIILILGIVGFYYLYQYLFSGEQPSVVLSSGMRPGNPQTVPTPIRSDVMPPLYQGGEFSVSTWIYVNNWSVNQNKNKSILRIGGSKFDTLRIYLGSSQPQVMVRLDDGTQKMKPDDKTFTDLQTGATLQNSHAICDTPPIDLQRWVNLVVVVNGMTCDVYVDGKLIRSCVLPNYFTVDTNYSVRMLEDGTGNAGGFGGSISTTTMYGYALAPDAIYTNYIQGPNAISNLLDYLTSFFKPSP</sequence>
<dbReference type="SUPFAM" id="SSF49899">
    <property type="entry name" value="Concanavalin A-like lectins/glucanases"/>
    <property type="match status" value="1"/>
</dbReference>
<dbReference type="Pfam" id="PF13385">
    <property type="entry name" value="Laminin_G_3"/>
    <property type="match status" value="1"/>
</dbReference>
<name>A0A6C0K1N7_9ZZZZ</name>
<keyword evidence="1" id="KW-0812">Transmembrane</keyword>
<dbReference type="AlphaFoldDB" id="A0A6C0K1N7"/>
<feature type="transmembrane region" description="Helical" evidence="1">
    <location>
        <begin position="6"/>
        <end position="25"/>
    </location>
</feature>
<dbReference type="EMBL" id="MN740778">
    <property type="protein sequence ID" value="QHU11016.1"/>
    <property type="molecule type" value="Genomic_DNA"/>
</dbReference>
<proteinExistence type="predicted"/>
<keyword evidence="1" id="KW-1133">Transmembrane helix</keyword>
<accession>A0A6C0K1N7</accession>
<evidence type="ECO:0000256" key="1">
    <source>
        <dbReference type="SAM" id="Phobius"/>
    </source>
</evidence>
<protein>
    <submittedName>
        <fullName evidence="2">Uncharacterized protein</fullName>
    </submittedName>
</protein>